<accession>A0A1I6KND9</accession>
<dbReference type="EMBL" id="FOZK01000001">
    <property type="protein sequence ID" value="SFR92753.1"/>
    <property type="molecule type" value="Genomic_DNA"/>
</dbReference>
<evidence type="ECO:0000313" key="3">
    <source>
        <dbReference type="Proteomes" id="UP000199062"/>
    </source>
</evidence>
<dbReference type="PROSITE" id="PS51318">
    <property type="entry name" value="TAT"/>
    <property type="match status" value="1"/>
</dbReference>
<dbReference type="PROSITE" id="PS51257">
    <property type="entry name" value="PROKAR_LIPOPROTEIN"/>
    <property type="match status" value="1"/>
</dbReference>
<dbReference type="Pfam" id="PF24152">
    <property type="entry name" value="DUF7405"/>
    <property type="match status" value="1"/>
</dbReference>
<keyword evidence="2" id="KW-0560">Oxidoreductase</keyword>
<evidence type="ECO:0000256" key="1">
    <source>
        <dbReference type="SAM" id="MobiDB-lite"/>
    </source>
</evidence>
<dbReference type="RefSeq" id="WP_089814696.1">
    <property type="nucleotide sequence ID" value="NZ_FOZK01000001.1"/>
</dbReference>
<organism evidence="2 3">
    <name type="scientific">Halomicrobium zhouii</name>
    <dbReference type="NCBI Taxonomy" id="767519"/>
    <lineage>
        <taxon>Archaea</taxon>
        <taxon>Methanobacteriati</taxon>
        <taxon>Methanobacteriota</taxon>
        <taxon>Stenosarchaea group</taxon>
        <taxon>Halobacteria</taxon>
        <taxon>Halobacteriales</taxon>
        <taxon>Haloarculaceae</taxon>
        <taxon>Halomicrobium</taxon>
    </lineage>
</organism>
<dbReference type="InterPro" id="IPR006311">
    <property type="entry name" value="TAT_signal"/>
</dbReference>
<evidence type="ECO:0000313" key="2">
    <source>
        <dbReference type="EMBL" id="SFR92753.1"/>
    </source>
</evidence>
<dbReference type="SUPFAM" id="SSF54909">
    <property type="entry name" value="Dimeric alpha+beta barrel"/>
    <property type="match status" value="1"/>
</dbReference>
<feature type="region of interest" description="Disordered" evidence="1">
    <location>
        <begin position="36"/>
        <end position="60"/>
    </location>
</feature>
<keyword evidence="2" id="KW-0575">Peroxidase</keyword>
<dbReference type="Proteomes" id="UP000199062">
    <property type="component" value="Unassembled WGS sequence"/>
</dbReference>
<gene>
    <name evidence="2" type="ORF">SAMN05216559_1141</name>
</gene>
<sequence length="433" mass="46931">MPPGDSRGISRRDFVASAVAIGGSAALSACLGREAPLVSEKSDRESQFPTGSDPASLPDGQHNWNEYLVTDAHGNTAIPQHQVVLGLEYVGSVPPTDEERSEVEAALQSLERAHQWGTGGATSASLNEGLLTLLGYSPRYFDRMDASVDGLTPPEDVLKAVGEDPSMADPYDAYLVLNSDYGSILLGCEEALFGERDRINGQAVEGTFEGIFERRERRAGVVGRGNVADEVDNDSIPPSAPLSMGFRSGFRDTQPSEAAVTIDDGPMAGGTILAASRLHIDLDRWYEQDDDERFAEMFSPTQDPADIGPVGDRLGSTSEITKDDTENVEEIAEEHGRLGHSQKVARARDEDFRPQILRRTEGVATDVAEGVGFNFHSIQATMDAFVETRTAMNVDEYDVDVADDDHGIVDYLETRARGSYVVPPRDQRALPTI</sequence>
<proteinExistence type="predicted"/>
<name>A0A1I6KND9_9EURY</name>
<dbReference type="InterPro" id="IPR011008">
    <property type="entry name" value="Dimeric_a/b-barrel"/>
</dbReference>
<keyword evidence="3" id="KW-1185">Reference proteome</keyword>
<dbReference type="InterPro" id="IPR055828">
    <property type="entry name" value="DUF7405"/>
</dbReference>
<reference evidence="2 3" key="1">
    <citation type="submission" date="2016-10" db="EMBL/GenBank/DDBJ databases">
        <authorList>
            <person name="de Groot N.N."/>
        </authorList>
    </citation>
    <scope>NUCLEOTIDE SEQUENCE [LARGE SCALE GENOMIC DNA]</scope>
    <source>
        <strain evidence="2 3">CGMCC 1.10457</strain>
    </source>
</reference>
<dbReference type="STRING" id="767519.SAMN05216559_1141"/>
<dbReference type="AlphaFoldDB" id="A0A1I6KND9"/>
<protein>
    <submittedName>
        <fullName evidence="2">Deferrochelatase/peroxidase EfeB</fullName>
    </submittedName>
</protein>
<dbReference type="GO" id="GO:0004601">
    <property type="term" value="F:peroxidase activity"/>
    <property type="evidence" value="ECO:0007669"/>
    <property type="project" value="UniProtKB-KW"/>
</dbReference>
<dbReference type="OrthoDB" id="212084at2157"/>